<organism evidence="1 2">
    <name type="scientific">Candidatus Wallbacteria bacterium GWC2_49_35</name>
    <dbReference type="NCBI Taxonomy" id="1817813"/>
    <lineage>
        <taxon>Bacteria</taxon>
        <taxon>Candidatus Walliibacteriota</taxon>
    </lineage>
</organism>
<evidence type="ECO:0000313" key="2">
    <source>
        <dbReference type="Proteomes" id="UP000178735"/>
    </source>
</evidence>
<dbReference type="STRING" id="1817813.A2008_11315"/>
<name>A0A1F7WDJ6_9BACT</name>
<accession>A0A1F7WDJ6</accession>
<dbReference type="SUPFAM" id="SSF109604">
    <property type="entry name" value="HD-domain/PDEase-like"/>
    <property type="match status" value="1"/>
</dbReference>
<protein>
    <recommendedName>
        <fullName evidence="3">HD domain-containing protein</fullName>
    </recommendedName>
</protein>
<comment type="caution">
    <text evidence="1">The sequence shown here is derived from an EMBL/GenBank/DDBJ whole genome shotgun (WGS) entry which is preliminary data.</text>
</comment>
<dbReference type="Proteomes" id="UP000178735">
    <property type="component" value="Unassembled WGS sequence"/>
</dbReference>
<dbReference type="PANTHER" id="PTHR33594">
    <property type="entry name" value="SUPERFAMILY HYDROLASE, PUTATIVE (AFU_ORTHOLOGUE AFUA_1G03035)-RELATED"/>
    <property type="match status" value="1"/>
</dbReference>
<dbReference type="AlphaFoldDB" id="A0A1F7WDJ6"/>
<dbReference type="PANTHER" id="PTHR33594:SF1">
    <property type="entry name" value="HD_PDEASE DOMAIN-CONTAINING PROTEIN"/>
    <property type="match status" value="1"/>
</dbReference>
<proteinExistence type="predicted"/>
<dbReference type="Gene3D" id="1.10.3210.50">
    <property type="match status" value="1"/>
</dbReference>
<evidence type="ECO:0008006" key="3">
    <source>
        <dbReference type="Google" id="ProtNLM"/>
    </source>
</evidence>
<evidence type="ECO:0000313" key="1">
    <source>
        <dbReference type="EMBL" id="OGM00860.1"/>
    </source>
</evidence>
<reference evidence="1 2" key="1">
    <citation type="journal article" date="2016" name="Nat. Commun.">
        <title>Thousands of microbial genomes shed light on interconnected biogeochemical processes in an aquifer system.</title>
        <authorList>
            <person name="Anantharaman K."/>
            <person name="Brown C.T."/>
            <person name="Hug L.A."/>
            <person name="Sharon I."/>
            <person name="Castelle C.J."/>
            <person name="Probst A.J."/>
            <person name="Thomas B.C."/>
            <person name="Singh A."/>
            <person name="Wilkins M.J."/>
            <person name="Karaoz U."/>
            <person name="Brodie E.L."/>
            <person name="Williams K.H."/>
            <person name="Hubbard S.S."/>
            <person name="Banfield J.F."/>
        </authorList>
    </citation>
    <scope>NUCLEOTIDE SEQUENCE [LARGE SCALE GENOMIC DNA]</scope>
</reference>
<gene>
    <name evidence="1" type="ORF">A2008_11315</name>
</gene>
<sequence length="184" mass="20956">MSQDIELKWLYDFLPYIEEIFQNKKEDVGFDHSVRTMNIARYIAALEHADKDMAALLGLLARFTPSEISNVLPLLDKGEDFKKQFGKNFENLIVNNDFSTVEVQIANDANCLEAMGAIGIIRHFYRGASEKLPLKLLIKNFADKVTKLHVSIGTQTGKNMAAERQNFISTFLNRLKGETVWENI</sequence>
<dbReference type="EMBL" id="MGFH01000248">
    <property type="protein sequence ID" value="OGM00860.1"/>
    <property type="molecule type" value="Genomic_DNA"/>
</dbReference>